<proteinExistence type="predicted"/>
<keyword evidence="2" id="KW-1185">Reference proteome</keyword>
<reference evidence="1 2" key="1">
    <citation type="submission" date="2021-03" db="EMBL/GenBank/DDBJ databases">
        <title>Complete Genome of Pseudoalteromonas viridis Strain BBR56, a new biocontrol bacterial candidate.</title>
        <authorList>
            <person name="Handayani D.P."/>
            <person name="Isnansetyo A."/>
            <person name="Istiqomah I."/>
            <person name="Jumina J."/>
        </authorList>
    </citation>
    <scope>NUCLEOTIDE SEQUENCE [LARGE SCALE GENOMIC DNA]</scope>
    <source>
        <strain evidence="1 2">BBR56</strain>
    </source>
</reference>
<organism evidence="1 2">
    <name type="scientific">Pseudoalteromonas viridis</name>
    <dbReference type="NCBI Taxonomy" id="339617"/>
    <lineage>
        <taxon>Bacteria</taxon>
        <taxon>Pseudomonadati</taxon>
        <taxon>Pseudomonadota</taxon>
        <taxon>Gammaproteobacteria</taxon>
        <taxon>Alteromonadales</taxon>
        <taxon>Pseudoalteromonadaceae</taxon>
        <taxon>Pseudoalteromonas</taxon>
    </lineage>
</organism>
<dbReference type="Proteomes" id="UP000665025">
    <property type="component" value="Chromosome 1"/>
</dbReference>
<gene>
    <name evidence="1" type="ORF">J5X90_10875</name>
</gene>
<protein>
    <submittedName>
        <fullName evidence="1">Uncharacterized protein</fullName>
    </submittedName>
</protein>
<accession>A0ABX7UZM2</accession>
<dbReference type="RefSeq" id="WP_125781778.1">
    <property type="nucleotide sequence ID" value="NZ_CP072425.1"/>
</dbReference>
<name>A0ABX7UZM2_9GAMM</name>
<dbReference type="EMBL" id="CP072425">
    <property type="protein sequence ID" value="QTL34078.1"/>
    <property type="molecule type" value="Genomic_DNA"/>
</dbReference>
<sequence length="124" mass="14009">MMEVRGGRKHAEEWINGVFDDQNKTQVSQCLNDIDKMTSWTGPTVTGIVTDIYVSDIQEKGKTYRLYHVSAGKFGTGKTCTLFFIEDDTFNAANVIGVYQHTGSKTYSAQWKSEYYDLSNTITL</sequence>
<evidence type="ECO:0000313" key="2">
    <source>
        <dbReference type="Proteomes" id="UP000665025"/>
    </source>
</evidence>
<evidence type="ECO:0000313" key="1">
    <source>
        <dbReference type="EMBL" id="QTL34078.1"/>
    </source>
</evidence>